<dbReference type="Proteomes" id="UP001057375">
    <property type="component" value="Unassembled WGS sequence"/>
</dbReference>
<proteinExistence type="predicted"/>
<accession>A0ABQ5K0M8</accession>
<comment type="caution">
    <text evidence="2">The sequence shown here is derived from an EMBL/GenBank/DDBJ whole genome shotgun (WGS) entry which is preliminary data.</text>
</comment>
<evidence type="ECO:0000256" key="1">
    <source>
        <dbReference type="SAM" id="MobiDB-lite"/>
    </source>
</evidence>
<organism evidence="2 3">
    <name type="scientific">Aduncisulcus paluster</name>
    <dbReference type="NCBI Taxonomy" id="2918883"/>
    <lineage>
        <taxon>Eukaryota</taxon>
        <taxon>Metamonada</taxon>
        <taxon>Carpediemonas-like organisms</taxon>
        <taxon>Aduncisulcus</taxon>
    </lineage>
</organism>
<evidence type="ECO:0000313" key="2">
    <source>
        <dbReference type="EMBL" id="GKT20410.1"/>
    </source>
</evidence>
<sequence length="406" mass="45231">MKQTIEELMKRNADQGLHSSTSSVSSASVRPVVVLAQSATPPMLKEIEDVALHEWATKLDLYMENMQTVPSLVTCTASGTDRKLQEKVRAHYAEQPGFQLNLRDPAHTRMVVTAILKQKVTVGSALETKLFKEAKRYATGSKMSGAVIETYIGQWSALRRVYSLDGVEPALKEKLLEAFTEGIQNPAMLEKVSSAMKEERKKLKPEEHISLGQALDILSECARGLDEKLAFAAGMNPHTGSRRSSSRRKEGDKESEEEDSGNQDVSELSESPIPHVNPPEQPGKYWGIKSTKGAFPPCVYCGMSNHPAPCCLRKDGGASKPFGTHNVPLTKEEISKYWAELRAMYKKAPEQMVTATKAWVRKARSDAVEPWRKKQLLMRSKNRKWRHKGNTYSLNAEQVAIAWAHG</sequence>
<protein>
    <submittedName>
        <fullName evidence="2">Uncharacterized protein</fullName>
    </submittedName>
</protein>
<name>A0ABQ5K0M8_9EUKA</name>
<evidence type="ECO:0000313" key="3">
    <source>
        <dbReference type="Proteomes" id="UP001057375"/>
    </source>
</evidence>
<reference evidence="2" key="1">
    <citation type="submission" date="2022-03" db="EMBL/GenBank/DDBJ databases">
        <title>Draft genome sequence of Aduncisulcus paluster, a free-living microaerophilic Fornicata.</title>
        <authorList>
            <person name="Yuyama I."/>
            <person name="Kume K."/>
            <person name="Tamura T."/>
            <person name="Inagaki Y."/>
            <person name="Hashimoto T."/>
        </authorList>
    </citation>
    <scope>NUCLEOTIDE SEQUENCE</scope>
    <source>
        <strain evidence="2">NY0171</strain>
    </source>
</reference>
<keyword evidence="3" id="KW-1185">Reference proteome</keyword>
<gene>
    <name evidence="2" type="ORF">ADUPG1_011719</name>
</gene>
<feature type="non-terminal residue" evidence="2">
    <location>
        <position position="406"/>
    </location>
</feature>
<feature type="region of interest" description="Disordered" evidence="1">
    <location>
        <begin position="232"/>
        <end position="288"/>
    </location>
</feature>
<dbReference type="EMBL" id="BQXS01012221">
    <property type="protein sequence ID" value="GKT20410.1"/>
    <property type="molecule type" value="Genomic_DNA"/>
</dbReference>